<reference evidence="4" key="1">
    <citation type="journal article" date="2002" name="Science">
        <title>The draft genome of Ciona intestinalis: insights into chordate and vertebrate origins.</title>
        <authorList>
            <person name="Dehal P."/>
            <person name="Satou Y."/>
            <person name="Campbell R.K."/>
            <person name="Chapman J."/>
            <person name="Degnan B."/>
            <person name="De Tomaso A."/>
            <person name="Davidson B."/>
            <person name="Di Gregorio A."/>
            <person name="Gelpke M."/>
            <person name="Goodstein D.M."/>
            <person name="Harafuji N."/>
            <person name="Hastings K.E."/>
            <person name="Ho I."/>
            <person name="Hotta K."/>
            <person name="Huang W."/>
            <person name="Kawashima T."/>
            <person name="Lemaire P."/>
            <person name="Martinez D."/>
            <person name="Meinertzhagen I.A."/>
            <person name="Necula S."/>
            <person name="Nonaka M."/>
            <person name="Putnam N."/>
            <person name="Rash S."/>
            <person name="Saiga H."/>
            <person name="Satake M."/>
            <person name="Terry A."/>
            <person name="Yamada L."/>
            <person name="Wang H.G."/>
            <person name="Awazu S."/>
            <person name="Azumi K."/>
            <person name="Boore J."/>
            <person name="Branno M."/>
            <person name="Chin-Bow S."/>
            <person name="DeSantis R."/>
            <person name="Doyle S."/>
            <person name="Francino P."/>
            <person name="Keys D.N."/>
            <person name="Haga S."/>
            <person name="Hayashi H."/>
            <person name="Hino K."/>
            <person name="Imai K.S."/>
            <person name="Inaba K."/>
            <person name="Kano S."/>
            <person name="Kobayashi K."/>
            <person name="Kobayashi M."/>
            <person name="Lee B.I."/>
            <person name="Makabe K.W."/>
            <person name="Manohar C."/>
            <person name="Matassi G."/>
            <person name="Medina M."/>
            <person name="Mochizuki Y."/>
            <person name="Mount S."/>
            <person name="Morishita T."/>
            <person name="Miura S."/>
            <person name="Nakayama A."/>
            <person name="Nishizaka S."/>
            <person name="Nomoto H."/>
            <person name="Ohta F."/>
            <person name="Oishi K."/>
            <person name="Rigoutsos I."/>
            <person name="Sano M."/>
            <person name="Sasaki A."/>
            <person name="Sasakura Y."/>
            <person name="Shoguchi E."/>
            <person name="Shin-i T."/>
            <person name="Spagnuolo A."/>
            <person name="Stainier D."/>
            <person name="Suzuki M.M."/>
            <person name="Tassy O."/>
            <person name="Takatori N."/>
            <person name="Tokuoka M."/>
            <person name="Yagi K."/>
            <person name="Yoshizaki F."/>
            <person name="Wada S."/>
            <person name="Zhang C."/>
            <person name="Hyatt P.D."/>
            <person name="Larimer F."/>
            <person name="Detter C."/>
            <person name="Doggett N."/>
            <person name="Glavina T."/>
            <person name="Hawkins T."/>
            <person name="Richardson P."/>
            <person name="Lucas S."/>
            <person name="Kohara Y."/>
            <person name="Levine M."/>
            <person name="Satoh N."/>
            <person name="Rokhsar D.S."/>
        </authorList>
    </citation>
    <scope>NUCLEOTIDE SEQUENCE [LARGE SCALE GENOMIC DNA]</scope>
</reference>
<dbReference type="GO" id="GO:0004252">
    <property type="term" value="F:serine-type endopeptidase activity"/>
    <property type="evidence" value="ECO:0007669"/>
    <property type="project" value="InterPro"/>
</dbReference>
<evidence type="ECO:0000256" key="1">
    <source>
        <dbReference type="ARBA" id="ARBA00023157"/>
    </source>
</evidence>
<keyword evidence="1" id="KW-1015">Disulfide bond</keyword>
<proteinExistence type="predicted"/>
<dbReference type="InterPro" id="IPR018114">
    <property type="entry name" value="TRYPSIN_HIS"/>
</dbReference>
<dbReference type="InterPro" id="IPR043504">
    <property type="entry name" value="Peptidase_S1_PA_chymotrypsin"/>
</dbReference>
<dbReference type="SUPFAM" id="SSF57535">
    <property type="entry name" value="Complement control module/SCR domain"/>
    <property type="match status" value="1"/>
</dbReference>
<dbReference type="PROSITE" id="PS00134">
    <property type="entry name" value="TRYPSIN_HIS"/>
    <property type="match status" value="1"/>
</dbReference>
<dbReference type="GO" id="GO:0006508">
    <property type="term" value="P:proteolysis"/>
    <property type="evidence" value="ECO:0007669"/>
    <property type="project" value="InterPro"/>
</dbReference>
<evidence type="ECO:0000313" key="4">
    <source>
        <dbReference type="Proteomes" id="UP000008144"/>
    </source>
</evidence>
<accession>F6R9Z3</accession>
<dbReference type="Gene3D" id="2.40.10.10">
    <property type="entry name" value="Trypsin-like serine proteases"/>
    <property type="match status" value="1"/>
</dbReference>
<dbReference type="Pfam" id="PF00089">
    <property type="entry name" value="Trypsin"/>
    <property type="match status" value="1"/>
</dbReference>
<reference evidence="3" key="4">
    <citation type="submission" date="2025-09" db="UniProtKB">
        <authorList>
            <consortium name="Ensembl"/>
        </authorList>
    </citation>
    <scope>IDENTIFICATION</scope>
</reference>
<reference evidence="3" key="2">
    <citation type="journal article" date="2008" name="Genome Biol.">
        <title>Improved genome assembly and evidence-based global gene model set for the chordate Ciona intestinalis: new insight into intron and operon populations.</title>
        <authorList>
            <person name="Satou Y."/>
            <person name="Mineta K."/>
            <person name="Ogasawara M."/>
            <person name="Sasakura Y."/>
            <person name="Shoguchi E."/>
            <person name="Ueno K."/>
            <person name="Yamada L."/>
            <person name="Matsumoto J."/>
            <person name="Wasserscheid J."/>
            <person name="Dewar K."/>
            <person name="Wiley G.B."/>
            <person name="Macmil S.L."/>
            <person name="Roe B.A."/>
            <person name="Zeller R.W."/>
            <person name="Hastings K.E."/>
            <person name="Lemaire P."/>
            <person name="Lindquist E."/>
            <person name="Endo T."/>
            <person name="Hotta K."/>
            <person name="Inaba K."/>
        </authorList>
    </citation>
    <scope>NUCLEOTIDE SEQUENCE [LARGE SCALE GENOMIC DNA]</scope>
    <source>
        <strain evidence="3">wild type</strain>
    </source>
</reference>
<dbReference type="AlphaFoldDB" id="F6R9Z3"/>
<feature type="domain" description="Peptidase S1" evidence="2">
    <location>
        <begin position="92"/>
        <end position="166"/>
    </location>
</feature>
<keyword evidence="4" id="KW-1185">Reference proteome</keyword>
<organism evidence="3 4">
    <name type="scientific">Ciona intestinalis</name>
    <name type="common">Transparent sea squirt</name>
    <name type="synonym">Ascidia intestinalis</name>
    <dbReference type="NCBI Taxonomy" id="7719"/>
    <lineage>
        <taxon>Eukaryota</taxon>
        <taxon>Metazoa</taxon>
        <taxon>Chordata</taxon>
        <taxon>Tunicata</taxon>
        <taxon>Ascidiacea</taxon>
        <taxon>Phlebobranchia</taxon>
        <taxon>Cionidae</taxon>
        <taxon>Ciona</taxon>
    </lineage>
</organism>
<dbReference type="STRING" id="7719.ENSCINP00000025180"/>
<protein>
    <recommendedName>
        <fullName evidence="2">Peptidase S1 domain-containing protein</fullName>
    </recommendedName>
</protein>
<evidence type="ECO:0000259" key="2">
    <source>
        <dbReference type="PROSITE" id="PS50240"/>
    </source>
</evidence>
<dbReference type="Ensembl" id="ENSCINT00000025426.1">
    <property type="protein sequence ID" value="ENSCINP00000025180.1"/>
    <property type="gene ID" value="ENSCING00000013797.1"/>
</dbReference>
<dbReference type="HOGENOM" id="CLU_1606367_0_0_1"/>
<dbReference type="PANTHER" id="PTHR24252">
    <property type="entry name" value="ACROSIN-RELATED"/>
    <property type="match status" value="1"/>
</dbReference>
<dbReference type="SUPFAM" id="SSF50494">
    <property type="entry name" value="Trypsin-like serine proteases"/>
    <property type="match status" value="1"/>
</dbReference>
<dbReference type="EMBL" id="EAAA01000069">
    <property type="status" value="NOT_ANNOTATED_CDS"/>
    <property type="molecule type" value="Genomic_DNA"/>
</dbReference>
<dbReference type="PANTHER" id="PTHR24252:SF7">
    <property type="entry name" value="HYALIN"/>
    <property type="match status" value="1"/>
</dbReference>
<dbReference type="Proteomes" id="UP000008144">
    <property type="component" value="Chromosome 1"/>
</dbReference>
<dbReference type="GO" id="GO:0005886">
    <property type="term" value="C:plasma membrane"/>
    <property type="evidence" value="ECO:0000318"/>
    <property type="project" value="GO_Central"/>
</dbReference>
<dbReference type="InterPro" id="IPR009003">
    <property type="entry name" value="Peptidase_S1_PA"/>
</dbReference>
<dbReference type="InterPro" id="IPR001254">
    <property type="entry name" value="Trypsin_dom"/>
</dbReference>
<name>F6R9Z3_CIOIN</name>
<dbReference type="InParanoid" id="F6R9Z3"/>
<evidence type="ECO:0000313" key="3">
    <source>
        <dbReference type="Ensembl" id="ENSCINP00000025180.1"/>
    </source>
</evidence>
<sequence>MPHHLFNISDTKQNGMNATDVSVTYGTVVRIECIKWYIAMSGALEWRCGDSETWEPSSRIIQANNNGNLPLCRPACGIKNYFVLENLLESHITGGRPSRIGEWPWMAFVDLDLRGPELSTSYCGGSLVGDRHIVTAAHCMGEIQTEDLRVYLGVTNRTNTTNPNKQ</sequence>
<dbReference type="GO" id="GO:0008236">
    <property type="term" value="F:serine-type peptidase activity"/>
    <property type="evidence" value="ECO:0000318"/>
    <property type="project" value="GO_Central"/>
</dbReference>
<dbReference type="Gene3D" id="2.10.70.10">
    <property type="entry name" value="Complement Module, domain 1"/>
    <property type="match status" value="1"/>
</dbReference>
<reference evidence="3" key="3">
    <citation type="submission" date="2025-08" db="UniProtKB">
        <authorList>
            <consortium name="Ensembl"/>
        </authorList>
    </citation>
    <scope>IDENTIFICATION</scope>
</reference>
<dbReference type="InterPro" id="IPR035976">
    <property type="entry name" value="Sushi/SCR/CCP_sf"/>
</dbReference>
<dbReference type="PROSITE" id="PS50240">
    <property type="entry name" value="TRYPSIN_DOM"/>
    <property type="match status" value="1"/>
</dbReference>